<evidence type="ECO:0000313" key="3">
    <source>
        <dbReference type="Proteomes" id="UP000298663"/>
    </source>
</evidence>
<feature type="transmembrane region" description="Helical" evidence="1">
    <location>
        <begin position="36"/>
        <end position="56"/>
    </location>
</feature>
<dbReference type="EMBL" id="AZBU02000002">
    <property type="protein sequence ID" value="TKR95817.1"/>
    <property type="molecule type" value="Genomic_DNA"/>
</dbReference>
<reference evidence="2 3" key="2">
    <citation type="journal article" date="2019" name="G3 (Bethesda)">
        <title>Hybrid Assembly of the Genome of the Entomopathogenic Nematode Steinernema carpocapsae Identifies the X-Chromosome.</title>
        <authorList>
            <person name="Serra L."/>
            <person name="Macchietto M."/>
            <person name="Macias-Munoz A."/>
            <person name="McGill C.J."/>
            <person name="Rodriguez I.M."/>
            <person name="Rodriguez B."/>
            <person name="Murad R."/>
            <person name="Mortazavi A."/>
        </authorList>
    </citation>
    <scope>NUCLEOTIDE SEQUENCE [LARGE SCALE GENOMIC DNA]</scope>
    <source>
        <strain evidence="2 3">ALL</strain>
    </source>
</reference>
<accession>A0A4U5PGS4</accession>
<dbReference type="Proteomes" id="UP000298663">
    <property type="component" value="Unassembled WGS sequence"/>
</dbReference>
<reference evidence="2 3" key="1">
    <citation type="journal article" date="2015" name="Genome Biol.">
        <title>Comparative genomics of Steinernema reveals deeply conserved gene regulatory networks.</title>
        <authorList>
            <person name="Dillman A.R."/>
            <person name="Macchietto M."/>
            <person name="Porter C.F."/>
            <person name="Rogers A."/>
            <person name="Williams B."/>
            <person name="Antoshechkin I."/>
            <person name="Lee M.M."/>
            <person name="Goodwin Z."/>
            <person name="Lu X."/>
            <person name="Lewis E.E."/>
            <person name="Goodrich-Blair H."/>
            <person name="Stock S.P."/>
            <person name="Adams B.J."/>
            <person name="Sternberg P.W."/>
            <person name="Mortazavi A."/>
        </authorList>
    </citation>
    <scope>NUCLEOTIDE SEQUENCE [LARGE SCALE GENOMIC DNA]</scope>
    <source>
        <strain evidence="2 3">ALL</strain>
    </source>
</reference>
<feature type="transmembrane region" description="Helical" evidence="1">
    <location>
        <begin position="101"/>
        <end position="121"/>
    </location>
</feature>
<feature type="transmembrane region" description="Helical" evidence="1">
    <location>
        <begin position="76"/>
        <end position="95"/>
    </location>
</feature>
<gene>
    <name evidence="2" type="ORF">L596_009937</name>
</gene>
<protein>
    <submittedName>
        <fullName evidence="2">Uncharacterized protein</fullName>
    </submittedName>
</protein>
<feature type="transmembrane region" description="Helical" evidence="1">
    <location>
        <begin position="12"/>
        <end position="30"/>
    </location>
</feature>
<name>A0A4U5PGS4_STECR</name>
<comment type="caution">
    <text evidence="2">The sequence shown here is derived from an EMBL/GenBank/DDBJ whole genome shotgun (WGS) entry which is preliminary data.</text>
</comment>
<keyword evidence="1" id="KW-0812">Transmembrane</keyword>
<evidence type="ECO:0000256" key="1">
    <source>
        <dbReference type="SAM" id="Phobius"/>
    </source>
</evidence>
<keyword evidence="1" id="KW-1133">Transmembrane helix</keyword>
<evidence type="ECO:0000313" key="2">
    <source>
        <dbReference type="EMBL" id="TKR95817.1"/>
    </source>
</evidence>
<dbReference type="AlphaFoldDB" id="A0A4U5PGS4"/>
<organism evidence="2 3">
    <name type="scientific">Steinernema carpocapsae</name>
    <name type="common">Entomopathogenic nematode</name>
    <dbReference type="NCBI Taxonomy" id="34508"/>
    <lineage>
        <taxon>Eukaryota</taxon>
        <taxon>Metazoa</taxon>
        <taxon>Ecdysozoa</taxon>
        <taxon>Nematoda</taxon>
        <taxon>Chromadorea</taxon>
        <taxon>Rhabditida</taxon>
        <taxon>Tylenchina</taxon>
        <taxon>Panagrolaimomorpha</taxon>
        <taxon>Strongyloidoidea</taxon>
        <taxon>Steinernematidae</taxon>
        <taxon>Steinernema</taxon>
    </lineage>
</organism>
<sequence>MAEIYVNLPFKIIVIIGLVFDLAYVIYFTIILSVTHWYYCFLGLVGVVLVICHVIFLKDAFLYSSVNSTMLCCFKFFKFIVVAPCCAGLNFYEFFDDQDYQWHSFLIGFGAIVDFAVGIYVSTYTVKKDVNVTEFDLAGYEADDEATDVHRYLLSRNVPYMTI</sequence>
<proteinExistence type="predicted"/>
<keyword evidence="1" id="KW-0472">Membrane</keyword>
<keyword evidence="3" id="KW-1185">Reference proteome</keyword>